<sequence>MTAAPEPSTRARQAVLQVATINAIRSLQVVSENQRTATYREIAGLLIDARATFPRADGSPDWLGRTYAYKQFVGSIYRASIEGMAAMVTIPANIRYHVGNVIRERLDAETIEQYGLDENNPRQRALEGRRQHRTEFDRLLAMAQRGEGDASVSDIVMRFADELDALTPELVRDLSNSDRAAIRAAIGPMMLRLGDLRAAAS</sequence>
<gene>
    <name evidence="1" type="ORF">GCM10025867_50930</name>
</gene>
<geneLocation type="plasmid" evidence="1 2">
    <name>pNBRC108728a</name>
</geneLocation>
<evidence type="ECO:0000313" key="1">
    <source>
        <dbReference type="EMBL" id="BDZ52852.1"/>
    </source>
</evidence>
<reference evidence="2" key="1">
    <citation type="journal article" date="2019" name="Int. J. Syst. Evol. Microbiol.">
        <title>The Global Catalogue of Microorganisms (GCM) 10K type strain sequencing project: providing services to taxonomists for standard genome sequencing and annotation.</title>
        <authorList>
            <consortium name="The Broad Institute Genomics Platform"/>
            <consortium name="The Broad Institute Genome Sequencing Center for Infectious Disease"/>
            <person name="Wu L."/>
            <person name="Ma J."/>
        </authorList>
    </citation>
    <scope>NUCLEOTIDE SEQUENCE [LARGE SCALE GENOMIC DNA]</scope>
    <source>
        <strain evidence="2">NBRC 108728</strain>
    </source>
</reference>
<dbReference type="EMBL" id="AP027733">
    <property type="protein sequence ID" value="BDZ52852.1"/>
    <property type="molecule type" value="Genomic_DNA"/>
</dbReference>
<proteinExistence type="predicted"/>
<evidence type="ECO:0000313" key="2">
    <source>
        <dbReference type="Proteomes" id="UP001321486"/>
    </source>
</evidence>
<evidence type="ECO:0008006" key="3">
    <source>
        <dbReference type="Google" id="ProtNLM"/>
    </source>
</evidence>
<keyword evidence="2" id="KW-1185">Reference proteome</keyword>
<name>A0ABN6Y675_9MICO</name>
<accession>A0ABN6Y675</accession>
<protein>
    <recommendedName>
        <fullName evidence="3">DUF222 domain-containing protein</fullName>
    </recommendedName>
</protein>
<dbReference type="Proteomes" id="UP001321486">
    <property type="component" value="Plasmid pNBRC108728a"/>
</dbReference>
<keyword evidence="1" id="KW-0614">Plasmid</keyword>
<organism evidence="1 2">
    <name type="scientific">Frondihabitans sucicola</name>
    <dbReference type="NCBI Taxonomy" id="1268041"/>
    <lineage>
        <taxon>Bacteria</taxon>
        <taxon>Bacillati</taxon>
        <taxon>Actinomycetota</taxon>
        <taxon>Actinomycetes</taxon>
        <taxon>Micrococcales</taxon>
        <taxon>Microbacteriaceae</taxon>
        <taxon>Frondihabitans</taxon>
    </lineage>
</organism>
<dbReference type="RefSeq" id="WP_286347134.1">
    <property type="nucleotide sequence ID" value="NZ_AP027733.1"/>
</dbReference>